<reference evidence="8" key="1">
    <citation type="journal article" date="2022" name="bioRxiv">
        <title>Genomics of Preaxostyla Flagellates Illuminates Evolutionary Transitions and the Path Towards Mitochondrial Loss.</title>
        <authorList>
            <person name="Novak L.V.F."/>
            <person name="Treitli S.C."/>
            <person name="Pyrih J."/>
            <person name="Halakuc P."/>
            <person name="Pipaliya S.V."/>
            <person name="Vacek V."/>
            <person name="Brzon O."/>
            <person name="Soukal P."/>
            <person name="Eme L."/>
            <person name="Dacks J.B."/>
            <person name="Karnkowska A."/>
            <person name="Elias M."/>
            <person name="Hampl V."/>
        </authorList>
    </citation>
    <scope>NUCLEOTIDE SEQUENCE</scope>
    <source>
        <strain evidence="8">RCP-MX</strain>
    </source>
</reference>
<evidence type="ECO:0000256" key="2">
    <source>
        <dbReference type="ARBA" id="ARBA00022448"/>
    </source>
</evidence>
<feature type="domain" description="Cation efflux protein transmembrane" evidence="7">
    <location>
        <begin position="150"/>
        <end position="343"/>
    </location>
</feature>
<keyword evidence="4 6" id="KW-1133">Transmembrane helix</keyword>
<proteinExistence type="predicted"/>
<dbReference type="InterPro" id="IPR002524">
    <property type="entry name" value="Cation_efflux"/>
</dbReference>
<dbReference type="SUPFAM" id="SSF160240">
    <property type="entry name" value="Cation efflux protein cytoplasmic domain-like"/>
    <property type="match status" value="1"/>
</dbReference>
<sequence length="449" mass="48779">MSTPVPVQPPPPPEIHFPSMQAVVEQQTDDMLDAPTLEFPPAPSLTGGAINPLADTIALVPSQPRSTTPISSSHADSLLQDDADVLPSARFKSFLKNEDFLKNKTVSKEARAFYKEQNEMIETFEKIDKNEVVDEEEEAKKSKSAKFVIYLSFGVNVCLFFIKLYAAIASMSLSVIASVVDSLLDLASGSVVFLTTRIKNRSNPEKYPVGKNRVEPLGVVVFAAIMGTASLQIVRESASKLASADHSPPTFGIGPIVVLGVTIVSKLTLHILCRILGRSSSAAMALAQDHLNDVLTNSVGAIAYIVATVPSVWWLDSAGAIALSTYIMFNWGRTAIGLVKSLMGHTAEWPFLQQLTYLVATHSKFILAVDTVRAYQSGSASIVEVRTSAFGPPPFAGWIHIVIDRNVPLKTTHDVSEALSLRVEKLPQVERCYVHVDYDVLHDPGTEHS</sequence>
<feature type="transmembrane region" description="Helical" evidence="6">
    <location>
        <begin position="147"/>
        <end position="168"/>
    </location>
</feature>
<comment type="subcellular location">
    <subcellularLocation>
        <location evidence="1">Membrane</location>
        <topology evidence="1">Multi-pass membrane protein</topology>
    </subcellularLocation>
</comment>
<dbReference type="InterPro" id="IPR036837">
    <property type="entry name" value="Cation_efflux_CTD_sf"/>
</dbReference>
<feature type="transmembrane region" description="Helical" evidence="6">
    <location>
        <begin position="253"/>
        <end position="273"/>
    </location>
</feature>
<evidence type="ECO:0000256" key="1">
    <source>
        <dbReference type="ARBA" id="ARBA00004141"/>
    </source>
</evidence>
<feature type="transmembrane region" description="Helical" evidence="6">
    <location>
        <begin position="174"/>
        <end position="194"/>
    </location>
</feature>
<dbReference type="InterPro" id="IPR058533">
    <property type="entry name" value="Cation_efflux_TM"/>
</dbReference>
<feature type="transmembrane region" description="Helical" evidence="6">
    <location>
        <begin position="294"/>
        <end position="314"/>
    </location>
</feature>
<name>A0ABQ8UJA6_9EUKA</name>
<dbReference type="PANTHER" id="PTHR43840">
    <property type="entry name" value="MITOCHONDRIAL METAL TRANSPORTER 1-RELATED"/>
    <property type="match status" value="1"/>
</dbReference>
<evidence type="ECO:0000256" key="5">
    <source>
        <dbReference type="ARBA" id="ARBA00023136"/>
    </source>
</evidence>
<evidence type="ECO:0000313" key="9">
    <source>
        <dbReference type="Proteomes" id="UP001141327"/>
    </source>
</evidence>
<comment type="caution">
    <text evidence="8">The sequence shown here is derived from an EMBL/GenBank/DDBJ whole genome shotgun (WGS) entry which is preliminary data.</text>
</comment>
<dbReference type="InterPro" id="IPR050291">
    <property type="entry name" value="CDF_Transporter"/>
</dbReference>
<protein>
    <submittedName>
        <fullName evidence="8">Cation diffusion facilitator 1</fullName>
    </submittedName>
</protein>
<dbReference type="Gene3D" id="3.30.70.1350">
    <property type="entry name" value="Cation efflux protein, cytoplasmic domain"/>
    <property type="match status" value="1"/>
</dbReference>
<dbReference type="NCBIfam" id="TIGR01297">
    <property type="entry name" value="CDF"/>
    <property type="match status" value="1"/>
</dbReference>
<dbReference type="InterPro" id="IPR027469">
    <property type="entry name" value="Cation_efflux_TMD_sf"/>
</dbReference>
<organism evidence="8 9">
    <name type="scientific">Paratrimastix pyriformis</name>
    <dbReference type="NCBI Taxonomy" id="342808"/>
    <lineage>
        <taxon>Eukaryota</taxon>
        <taxon>Metamonada</taxon>
        <taxon>Preaxostyla</taxon>
        <taxon>Paratrimastigidae</taxon>
        <taxon>Paratrimastix</taxon>
    </lineage>
</organism>
<dbReference type="PANTHER" id="PTHR43840:SF13">
    <property type="entry name" value="CATION EFFLUX PROTEIN CYTOPLASMIC DOMAIN-CONTAINING PROTEIN"/>
    <property type="match status" value="1"/>
</dbReference>
<keyword evidence="9" id="KW-1185">Reference proteome</keyword>
<gene>
    <name evidence="8" type="ORF">PAPYR_4865</name>
</gene>
<evidence type="ECO:0000256" key="3">
    <source>
        <dbReference type="ARBA" id="ARBA00022692"/>
    </source>
</evidence>
<evidence type="ECO:0000313" key="8">
    <source>
        <dbReference type="EMBL" id="KAJ4459310.1"/>
    </source>
</evidence>
<keyword evidence="2" id="KW-0813">Transport</keyword>
<evidence type="ECO:0000259" key="7">
    <source>
        <dbReference type="Pfam" id="PF01545"/>
    </source>
</evidence>
<feature type="transmembrane region" description="Helical" evidence="6">
    <location>
        <begin position="214"/>
        <end position="233"/>
    </location>
</feature>
<accession>A0ABQ8UJA6</accession>
<dbReference type="EMBL" id="JAPMOS010000021">
    <property type="protein sequence ID" value="KAJ4459310.1"/>
    <property type="molecule type" value="Genomic_DNA"/>
</dbReference>
<keyword evidence="3 6" id="KW-0812">Transmembrane</keyword>
<evidence type="ECO:0000256" key="6">
    <source>
        <dbReference type="SAM" id="Phobius"/>
    </source>
</evidence>
<evidence type="ECO:0000256" key="4">
    <source>
        <dbReference type="ARBA" id="ARBA00022989"/>
    </source>
</evidence>
<dbReference type="SUPFAM" id="SSF161111">
    <property type="entry name" value="Cation efflux protein transmembrane domain-like"/>
    <property type="match status" value="1"/>
</dbReference>
<dbReference type="Gene3D" id="1.20.1510.10">
    <property type="entry name" value="Cation efflux protein transmembrane domain"/>
    <property type="match status" value="1"/>
</dbReference>
<keyword evidence="5 6" id="KW-0472">Membrane</keyword>
<dbReference type="Proteomes" id="UP001141327">
    <property type="component" value="Unassembled WGS sequence"/>
</dbReference>
<dbReference type="Pfam" id="PF01545">
    <property type="entry name" value="Cation_efflux"/>
    <property type="match status" value="1"/>
</dbReference>